<evidence type="ECO:0000256" key="1">
    <source>
        <dbReference type="SAM" id="MobiDB-lite"/>
    </source>
</evidence>
<dbReference type="GO" id="GO:0019634">
    <property type="term" value="P:organic phosphonate metabolic process"/>
    <property type="evidence" value="ECO:0007669"/>
    <property type="project" value="InterPro"/>
</dbReference>
<dbReference type="Pfam" id="PF05845">
    <property type="entry name" value="PhnH"/>
    <property type="match status" value="1"/>
</dbReference>
<keyword evidence="2" id="KW-0456">Lyase</keyword>
<sequence length="247" mass="26215">MACAGTRGSACGRGGKQQACRGKGRESARDRSSVFDVGCGAAKMMVQNSMTKAIEASFDPVHHAQVCFRGILRAFSNPGEIVAVPPISHAVRPMCQSMLSAALCLLDGEVSAWLDPSFMTKDVEEFLRLRTGVSVSSHPRDVDFALIGNASNMPDLQQFRAGTLLEPNRSATLLIQLPSLVGGVPILLCGPGIKTTISVSPAGLPSWFWSTWEVNATCFPAGVDVLLVDGENIVGLPRSVRRSSPCS</sequence>
<dbReference type="NCBIfam" id="TIGR03292">
    <property type="entry name" value="PhnH_redo"/>
    <property type="match status" value="1"/>
</dbReference>
<dbReference type="Proteomes" id="UP000468531">
    <property type="component" value="Unassembled WGS sequence"/>
</dbReference>
<dbReference type="InterPro" id="IPR038058">
    <property type="entry name" value="PhnH-like_sp"/>
</dbReference>
<evidence type="ECO:0000313" key="2">
    <source>
        <dbReference type="EMBL" id="NEU98891.1"/>
    </source>
</evidence>
<gene>
    <name evidence="2" type="primary">phnH</name>
    <name evidence="2" type="ORF">FNJ47_24465</name>
</gene>
<keyword evidence="3" id="KW-1185">Reference proteome</keyword>
<dbReference type="SUPFAM" id="SSF159709">
    <property type="entry name" value="PhnH-like"/>
    <property type="match status" value="1"/>
</dbReference>
<reference evidence="2 3" key="1">
    <citation type="journal article" date="2020" name="Arch. Microbiol.">
        <title>Bradyrhizobium uaiense sp. nov., a new highly efficient cowpea symbiont.</title>
        <authorList>
            <person name="Cabral Michel D."/>
            <person name="Azarias Guimaraes A."/>
            <person name="Martins da Costa E."/>
            <person name="Soares de Carvalho T."/>
            <person name="Balsanelli E."/>
            <person name="Willems A."/>
            <person name="Maltempi de Souza E."/>
            <person name="de Souza Moreira F.M."/>
        </authorList>
    </citation>
    <scope>NUCLEOTIDE SEQUENCE [LARGE SCALE GENOMIC DNA]</scope>
    <source>
        <strain evidence="2 3">UFLA 03-164</strain>
    </source>
</reference>
<comment type="caution">
    <text evidence="2">The sequence shown here is derived from an EMBL/GenBank/DDBJ whole genome shotgun (WGS) entry which is preliminary data.</text>
</comment>
<dbReference type="InterPro" id="IPR008772">
    <property type="entry name" value="Phosphonate_metab_PhnH"/>
</dbReference>
<name>A0A6P1BMQ0_9BRAD</name>
<dbReference type="EMBL" id="VKHP01000108">
    <property type="protein sequence ID" value="NEU98891.1"/>
    <property type="molecule type" value="Genomic_DNA"/>
</dbReference>
<protein>
    <submittedName>
        <fullName evidence="2">Phosphonate C-P lyase system protein PhnH</fullName>
    </submittedName>
</protein>
<proteinExistence type="predicted"/>
<dbReference type="GO" id="GO:0016829">
    <property type="term" value="F:lyase activity"/>
    <property type="evidence" value="ECO:0007669"/>
    <property type="project" value="UniProtKB-KW"/>
</dbReference>
<evidence type="ECO:0000313" key="3">
    <source>
        <dbReference type="Proteomes" id="UP000468531"/>
    </source>
</evidence>
<dbReference type="Gene3D" id="3.40.50.11310">
    <property type="entry name" value="Bacterial phosphonate metabolism protein PhnH"/>
    <property type="match status" value="1"/>
</dbReference>
<organism evidence="2 3">
    <name type="scientific">Bradyrhizobium uaiense</name>
    <dbReference type="NCBI Taxonomy" id="2594946"/>
    <lineage>
        <taxon>Bacteria</taxon>
        <taxon>Pseudomonadati</taxon>
        <taxon>Pseudomonadota</taxon>
        <taxon>Alphaproteobacteria</taxon>
        <taxon>Hyphomicrobiales</taxon>
        <taxon>Nitrobacteraceae</taxon>
        <taxon>Bradyrhizobium</taxon>
    </lineage>
</organism>
<feature type="region of interest" description="Disordered" evidence="1">
    <location>
        <begin position="1"/>
        <end position="25"/>
    </location>
</feature>
<dbReference type="AlphaFoldDB" id="A0A6P1BMQ0"/>
<accession>A0A6P1BMQ0</accession>